<feature type="non-terminal residue" evidence="12">
    <location>
        <position position="1"/>
    </location>
</feature>
<dbReference type="FunFam" id="3.40.50.261:FF:000001">
    <property type="entry name" value="Succinate--CoA ligase [ADP-forming] subunit beta"/>
    <property type="match status" value="1"/>
</dbReference>
<dbReference type="GO" id="GO:0006099">
    <property type="term" value="P:tricarboxylic acid cycle"/>
    <property type="evidence" value="ECO:0007669"/>
    <property type="project" value="UniProtKB-KW"/>
</dbReference>
<accession>A0AA35T1G5</accession>
<dbReference type="AlphaFoldDB" id="A0AA35T1G5"/>
<keyword evidence="3" id="KW-0816">Tricarboxylic acid cycle</keyword>
<dbReference type="GO" id="GO:0004775">
    <property type="term" value="F:succinate-CoA ligase (ADP-forming) activity"/>
    <property type="evidence" value="ECO:0007669"/>
    <property type="project" value="TreeGrafter"/>
</dbReference>
<dbReference type="GO" id="GO:0042709">
    <property type="term" value="C:succinate-CoA ligase complex"/>
    <property type="evidence" value="ECO:0007669"/>
    <property type="project" value="TreeGrafter"/>
</dbReference>
<organism evidence="12 13">
    <name type="scientific">Geodia barretti</name>
    <name type="common">Barrett's horny sponge</name>
    <dbReference type="NCBI Taxonomy" id="519541"/>
    <lineage>
        <taxon>Eukaryota</taxon>
        <taxon>Metazoa</taxon>
        <taxon>Porifera</taxon>
        <taxon>Demospongiae</taxon>
        <taxon>Heteroscleromorpha</taxon>
        <taxon>Tetractinellida</taxon>
        <taxon>Astrophorina</taxon>
        <taxon>Geodiidae</taxon>
        <taxon>Geodia</taxon>
    </lineage>
</organism>
<dbReference type="GO" id="GO:0006104">
    <property type="term" value="P:succinyl-CoA metabolic process"/>
    <property type="evidence" value="ECO:0007669"/>
    <property type="project" value="TreeGrafter"/>
</dbReference>
<dbReference type="GO" id="GO:0046872">
    <property type="term" value="F:metal ion binding"/>
    <property type="evidence" value="ECO:0007669"/>
    <property type="project" value="UniProtKB-KW"/>
</dbReference>
<proteinExistence type="predicted"/>
<dbReference type="Gene3D" id="3.30.470.20">
    <property type="entry name" value="ATP-grasp fold, B domain"/>
    <property type="match status" value="1"/>
</dbReference>
<dbReference type="InterPro" id="IPR016102">
    <property type="entry name" value="Succinyl-CoA_synth-like"/>
</dbReference>
<evidence type="ECO:0000256" key="4">
    <source>
        <dbReference type="ARBA" id="ARBA00022598"/>
    </source>
</evidence>
<comment type="pathway">
    <text evidence="2">Carbohydrate metabolism; tricarboxylic acid cycle; succinate from succinyl-CoA (ligase route): step 1/1.</text>
</comment>
<dbReference type="InterPro" id="IPR005809">
    <property type="entry name" value="Succ_CoA_ligase-like_bsu"/>
</dbReference>
<dbReference type="InterPro" id="IPR005811">
    <property type="entry name" value="SUCC_ACL_C"/>
</dbReference>
<dbReference type="Pfam" id="PF08442">
    <property type="entry name" value="ATP-grasp_2"/>
    <property type="match status" value="1"/>
</dbReference>
<feature type="domain" description="ATP-grasp fold succinyl-CoA synthetase-type" evidence="11">
    <location>
        <begin position="35"/>
        <end position="160"/>
    </location>
</feature>
<comment type="caution">
    <text evidence="12">The sequence shown here is derived from an EMBL/GenBank/DDBJ whole genome shotgun (WGS) entry which is preliminary data.</text>
</comment>
<keyword evidence="5" id="KW-0479">Metal-binding</keyword>
<evidence type="ECO:0000256" key="1">
    <source>
        <dbReference type="ARBA" id="ARBA00001946"/>
    </source>
</evidence>
<evidence type="ECO:0000256" key="6">
    <source>
        <dbReference type="ARBA" id="ARBA00022741"/>
    </source>
</evidence>
<name>A0AA35T1G5_GEOBA</name>
<gene>
    <name evidence="12" type="ORF">GBAR_LOCUS22317</name>
</gene>
<dbReference type="PANTHER" id="PTHR11815:SF10">
    <property type="entry name" value="SUCCINATE--COA LIGASE [GDP-FORMING] SUBUNIT BETA, MITOCHONDRIAL"/>
    <property type="match status" value="1"/>
</dbReference>
<evidence type="ECO:0000256" key="2">
    <source>
        <dbReference type="ARBA" id="ARBA00005064"/>
    </source>
</evidence>
<dbReference type="Pfam" id="PF00549">
    <property type="entry name" value="Ligase_CoA"/>
    <property type="match status" value="1"/>
</dbReference>
<keyword evidence="13" id="KW-1185">Reference proteome</keyword>
<evidence type="ECO:0000256" key="8">
    <source>
        <dbReference type="ARBA" id="ARBA00082254"/>
    </source>
</evidence>
<evidence type="ECO:0000313" key="13">
    <source>
        <dbReference type="Proteomes" id="UP001174909"/>
    </source>
</evidence>
<keyword evidence="6" id="KW-0547">Nucleotide-binding</keyword>
<protein>
    <recommendedName>
        <fullName evidence="8">Succinyl-CoA synthetase beta chain</fullName>
    </recommendedName>
</protein>
<keyword evidence="4 12" id="KW-0436">Ligase</keyword>
<evidence type="ECO:0000256" key="3">
    <source>
        <dbReference type="ARBA" id="ARBA00022532"/>
    </source>
</evidence>
<dbReference type="InterPro" id="IPR013815">
    <property type="entry name" value="ATP_grasp_subdomain_1"/>
</dbReference>
<dbReference type="NCBIfam" id="TIGR01016">
    <property type="entry name" value="sucCoAbeta"/>
    <property type="match status" value="1"/>
</dbReference>
<evidence type="ECO:0000313" key="12">
    <source>
        <dbReference type="EMBL" id="CAI8040010.1"/>
    </source>
</evidence>
<dbReference type="Proteomes" id="UP001174909">
    <property type="component" value="Unassembled WGS sequence"/>
</dbReference>
<feature type="domain" description="ATP-citrate synthase/succinyl-CoA ligase C-terminal" evidence="10">
    <location>
        <begin position="219"/>
        <end position="326"/>
    </location>
</feature>
<dbReference type="PANTHER" id="PTHR11815">
    <property type="entry name" value="SUCCINYL-COA SYNTHETASE BETA CHAIN"/>
    <property type="match status" value="1"/>
</dbReference>
<dbReference type="Gene3D" id="3.30.1490.20">
    <property type="entry name" value="ATP-grasp fold, A domain"/>
    <property type="match status" value="1"/>
</dbReference>
<sequence length="328" mass="34807">RHQSPGPRRWPGPRRRDPGGQLTAGSPGLRNPTAGRNLVTAQTGPNGAPVHQILVEEPAAIAREIYLAITIDRVHRRPVMIASASGGVDIEETAASNPEAIATEAIDPVLGLMPFQIRRLTARLELDSALARSAAQVMTSMYRFFVEADCSLVEINPLVVTSDGNLLALDAKVNLEDDALFRHSDLKDLADPSQENELENRASDMDVAYVKLDGNVGCLVNGAGLAMATMDVIAARGTTAANFLDVGGGASVEKVADAVKIILDDSDVDRVLVNIFGGILRCDIAAEGIVKAYKEKGSRLPMVVRMLGTNVDQGKSTLRDSGLPVTPG</sequence>
<evidence type="ECO:0000256" key="9">
    <source>
        <dbReference type="SAM" id="MobiDB-lite"/>
    </source>
</evidence>
<evidence type="ECO:0000259" key="10">
    <source>
        <dbReference type="Pfam" id="PF00549"/>
    </source>
</evidence>
<comment type="cofactor">
    <cofactor evidence="1">
        <name>Mg(2+)</name>
        <dbReference type="ChEBI" id="CHEBI:18420"/>
    </cofactor>
</comment>
<dbReference type="Gene3D" id="3.40.50.261">
    <property type="entry name" value="Succinyl-CoA synthetase domains"/>
    <property type="match status" value="1"/>
</dbReference>
<dbReference type="InterPro" id="IPR013650">
    <property type="entry name" value="ATP-grasp_succ-CoA_synth-type"/>
</dbReference>
<dbReference type="FunFam" id="3.30.470.20:FF:000002">
    <property type="entry name" value="Succinate--CoA ligase [ADP-forming] subunit beta"/>
    <property type="match status" value="1"/>
</dbReference>
<dbReference type="GO" id="GO:0005524">
    <property type="term" value="F:ATP binding"/>
    <property type="evidence" value="ECO:0007669"/>
    <property type="project" value="InterPro"/>
</dbReference>
<dbReference type="EMBL" id="CASHTH010003075">
    <property type="protein sequence ID" value="CAI8040010.1"/>
    <property type="molecule type" value="Genomic_DNA"/>
</dbReference>
<feature type="region of interest" description="Disordered" evidence="9">
    <location>
        <begin position="1"/>
        <end position="47"/>
    </location>
</feature>
<dbReference type="SUPFAM" id="SSF56059">
    <property type="entry name" value="Glutathione synthetase ATP-binding domain-like"/>
    <property type="match status" value="1"/>
</dbReference>
<evidence type="ECO:0000256" key="5">
    <source>
        <dbReference type="ARBA" id="ARBA00022723"/>
    </source>
</evidence>
<keyword evidence="7" id="KW-0460">Magnesium</keyword>
<reference evidence="12" key="1">
    <citation type="submission" date="2023-03" db="EMBL/GenBank/DDBJ databases">
        <authorList>
            <person name="Steffen K."/>
            <person name="Cardenas P."/>
        </authorList>
    </citation>
    <scope>NUCLEOTIDE SEQUENCE</scope>
</reference>
<dbReference type="NCBIfam" id="NF001913">
    <property type="entry name" value="PRK00696.1"/>
    <property type="match status" value="1"/>
</dbReference>
<evidence type="ECO:0000259" key="11">
    <source>
        <dbReference type="Pfam" id="PF08442"/>
    </source>
</evidence>
<dbReference type="SUPFAM" id="SSF52210">
    <property type="entry name" value="Succinyl-CoA synthetase domains"/>
    <property type="match status" value="1"/>
</dbReference>
<dbReference type="PIRSF" id="PIRSF001554">
    <property type="entry name" value="SucCS_beta"/>
    <property type="match status" value="1"/>
</dbReference>
<evidence type="ECO:0000256" key="7">
    <source>
        <dbReference type="ARBA" id="ARBA00022842"/>
    </source>
</evidence>
<dbReference type="GO" id="GO:0005829">
    <property type="term" value="C:cytosol"/>
    <property type="evidence" value="ECO:0007669"/>
    <property type="project" value="TreeGrafter"/>
</dbReference>